<protein>
    <submittedName>
        <fullName evidence="1">Uncharacterized protein</fullName>
    </submittedName>
</protein>
<accession>A0A3B0TAU1</accession>
<dbReference type="EMBL" id="UOEK01000534">
    <property type="protein sequence ID" value="VAW09209.1"/>
    <property type="molecule type" value="Genomic_DNA"/>
</dbReference>
<evidence type="ECO:0000313" key="1">
    <source>
        <dbReference type="EMBL" id="VAW09209.1"/>
    </source>
</evidence>
<gene>
    <name evidence="1" type="ORF">MNBD_ACTINO02-1557</name>
</gene>
<reference evidence="1" key="1">
    <citation type="submission" date="2018-06" db="EMBL/GenBank/DDBJ databases">
        <authorList>
            <person name="Zhirakovskaya E."/>
        </authorList>
    </citation>
    <scope>NUCLEOTIDE SEQUENCE</scope>
</reference>
<organism evidence="1">
    <name type="scientific">hydrothermal vent metagenome</name>
    <dbReference type="NCBI Taxonomy" id="652676"/>
    <lineage>
        <taxon>unclassified sequences</taxon>
        <taxon>metagenomes</taxon>
        <taxon>ecological metagenomes</taxon>
    </lineage>
</organism>
<sequence>GALDWNVAHRDRYRRVVAEYEDEAA</sequence>
<feature type="non-terminal residue" evidence="1">
    <location>
        <position position="1"/>
    </location>
</feature>
<dbReference type="AlphaFoldDB" id="A0A3B0TAU1"/>
<proteinExistence type="predicted"/>
<name>A0A3B0TAU1_9ZZZZ</name>